<gene>
    <name evidence="3" type="ORF">SMU82_08590</name>
</gene>
<evidence type="ECO:0000259" key="2">
    <source>
        <dbReference type="Pfam" id="PF00561"/>
    </source>
</evidence>
<evidence type="ECO:0000313" key="3">
    <source>
        <dbReference type="EMBL" id="EMC22408.1"/>
    </source>
</evidence>
<evidence type="ECO:0000256" key="1">
    <source>
        <dbReference type="ARBA" id="ARBA00038115"/>
    </source>
</evidence>
<dbReference type="Proteomes" id="UP000011676">
    <property type="component" value="Unassembled WGS sequence"/>
</dbReference>
<proteinExistence type="inferred from homology"/>
<reference evidence="3 4" key="1">
    <citation type="journal article" date="2013" name="Mol. Biol. Evol.">
        <title>Evolutionary and population genomics of the cavity causing bacteria Streptococcus mutans.</title>
        <authorList>
            <person name="Cornejo O.E."/>
            <person name="Lefebure T."/>
            <person name="Pavinski Bitar P.D."/>
            <person name="Lang P."/>
            <person name="Richards V.P."/>
            <person name="Eilertson K."/>
            <person name="Do T."/>
            <person name="Beighton D."/>
            <person name="Zeng L."/>
            <person name="Ahn S.J."/>
            <person name="Burne R.A."/>
            <person name="Siepel A."/>
            <person name="Bustamante C.D."/>
            <person name="Stanhope M.J."/>
        </authorList>
    </citation>
    <scope>NUCLEOTIDE SEQUENCE [LARGE SCALE GENOMIC DNA]</scope>
    <source>
        <strain evidence="3 4">SM6</strain>
    </source>
</reference>
<organism evidence="3 4">
    <name type="scientific">Streptococcus mutans SM6</name>
    <dbReference type="NCBI Taxonomy" id="857119"/>
    <lineage>
        <taxon>Bacteria</taxon>
        <taxon>Bacillati</taxon>
        <taxon>Bacillota</taxon>
        <taxon>Bacilli</taxon>
        <taxon>Lactobacillales</taxon>
        <taxon>Streptococcaceae</taxon>
        <taxon>Streptococcus</taxon>
    </lineage>
</organism>
<dbReference type="PANTHER" id="PTHR22946:SF12">
    <property type="entry name" value="CONIDIAL PIGMENT BIOSYNTHESIS PROTEIN AYG1 (AFU_ORTHOLOGUE AFUA_2G17550)"/>
    <property type="match status" value="1"/>
</dbReference>
<dbReference type="Gene3D" id="3.40.50.1820">
    <property type="entry name" value="alpha/beta hydrolase"/>
    <property type="match status" value="1"/>
</dbReference>
<dbReference type="InterPro" id="IPR050261">
    <property type="entry name" value="FrsA_esterase"/>
</dbReference>
<feature type="domain" description="AB hydrolase-1" evidence="2">
    <location>
        <begin position="140"/>
        <end position="340"/>
    </location>
</feature>
<protein>
    <recommendedName>
        <fullName evidence="2">AB hydrolase-1 domain-containing protein</fullName>
    </recommendedName>
</protein>
<dbReference type="InterPro" id="IPR000073">
    <property type="entry name" value="AB_hydrolase_1"/>
</dbReference>
<dbReference type="EMBL" id="AHSR01000042">
    <property type="protein sequence ID" value="EMC22408.1"/>
    <property type="molecule type" value="Genomic_DNA"/>
</dbReference>
<comment type="similarity">
    <text evidence="1">Belongs to the AB hydrolase superfamily. FUS2 hydrolase family.</text>
</comment>
<dbReference type="Pfam" id="PF00561">
    <property type="entry name" value="Abhydrolase_1"/>
    <property type="match status" value="1"/>
</dbReference>
<name>A0A829BH41_STRMG</name>
<accession>A0A829BH41</accession>
<dbReference type="PANTHER" id="PTHR22946">
    <property type="entry name" value="DIENELACTONE HYDROLASE DOMAIN-CONTAINING PROTEIN-RELATED"/>
    <property type="match status" value="1"/>
</dbReference>
<sequence length="372" mass="42795">MFYRYTGNQQFDLQINRLCFPFESNEKVEEDLKLIVPQLKDISSWNKVWKEFALMREAKGDYALAASYFFGASFYLLEDDTDRELIQEHRLQNFYRAYGDLGFEQHEIPYDNTSLPAVTFMQPSAKKNLLIFGGYDSNLEELILWFSPLRNNGYNLIIFDGPGQGNMLFKKEKSHFIMNFEKPVAAVLDYFSLDRVAALGLSWGGFFVMRAAAFEKRIEKIIALDIFYQGLDALTIAMNPVLAFIFKTLVNFKCKTWIDVLLTHAMTRDLDLNWKIKRGYQLTGTKTPYDLIQNIKKHNMKGLGPLINQEVLLLAGEKDQYVPVKRLGQIKKELSNAAEIKTHLFTQESGGEQHCQAGSNLALLAIKDFLKI</sequence>
<dbReference type="InterPro" id="IPR029058">
    <property type="entry name" value="AB_hydrolase_fold"/>
</dbReference>
<evidence type="ECO:0000313" key="4">
    <source>
        <dbReference type="Proteomes" id="UP000011676"/>
    </source>
</evidence>
<dbReference type="RefSeq" id="WP_002288922.1">
    <property type="nucleotide sequence ID" value="NZ_AHSR01000042.1"/>
</dbReference>
<dbReference type="AlphaFoldDB" id="A0A829BH41"/>
<comment type="caution">
    <text evidence="3">The sequence shown here is derived from an EMBL/GenBank/DDBJ whole genome shotgun (WGS) entry which is preliminary data.</text>
</comment>
<dbReference type="SUPFAM" id="SSF53474">
    <property type="entry name" value="alpha/beta-Hydrolases"/>
    <property type="match status" value="1"/>
</dbReference>